<name>Q1EPF7_MUSAC</name>
<proteinExistence type="predicted"/>
<protein>
    <submittedName>
        <fullName evidence="1">Uncharacterized protein</fullName>
    </submittedName>
</protein>
<dbReference type="EMBL" id="AC186747">
    <property type="protein sequence ID" value="ABF70000.1"/>
    <property type="molecule type" value="Genomic_DNA"/>
</dbReference>
<reference evidence="1" key="1">
    <citation type="submission" date="2006-05" db="EMBL/GenBank/DDBJ databases">
        <authorList>
            <person name="Ciampi A.Y."/>
            <person name="Santos C.M.R."/>
            <person name="da Silva F.R."/>
            <person name="Pappas G.J. Jr"/>
            <person name="Ronning C.M."/>
            <person name="Cheung F."/>
            <person name="Haas B.J."/>
            <person name="Piffanelli P."/>
            <person name="Town C.D."/>
            <person name="Miller R.N.G."/>
            <person name="Souza M.T. Jr."/>
        </authorList>
    </citation>
    <scope>NUCLEOTIDE SEQUENCE</scope>
</reference>
<gene>
    <name evidence="1" type="ORF">MA4_106O17.70</name>
</gene>
<accession>Q1EPF7</accession>
<dbReference type="AlphaFoldDB" id="Q1EPF7"/>
<sequence>MRSGRGENGTEVDAINAKLSWDWAFLRGVFGSVMGMEEVAATGLQRESEYRSRGRKPMLFSVHKKTTTHLRDWAKKKQSPCGRSMACLPTELPAMKGPRKC</sequence>
<evidence type="ECO:0000313" key="1">
    <source>
        <dbReference type="EMBL" id="ABF70000.1"/>
    </source>
</evidence>
<organism evidence="1">
    <name type="scientific">Musa acuminata</name>
    <name type="common">Banana</name>
    <name type="synonym">Musa cavendishii</name>
    <dbReference type="NCBI Taxonomy" id="4641"/>
    <lineage>
        <taxon>Eukaryota</taxon>
        <taxon>Viridiplantae</taxon>
        <taxon>Streptophyta</taxon>
        <taxon>Embryophyta</taxon>
        <taxon>Tracheophyta</taxon>
        <taxon>Spermatophyta</taxon>
        <taxon>Magnoliopsida</taxon>
        <taxon>Liliopsida</taxon>
        <taxon>Zingiberales</taxon>
        <taxon>Musaceae</taxon>
        <taxon>Musa</taxon>
    </lineage>
</organism>